<organism evidence="2 3">
    <name type="scientific">Reticulomyxa filosa</name>
    <dbReference type="NCBI Taxonomy" id="46433"/>
    <lineage>
        <taxon>Eukaryota</taxon>
        <taxon>Sar</taxon>
        <taxon>Rhizaria</taxon>
        <taxon>Retaria</taxon>
        <taxon>Foraminifera</taxon>
        <taxon>Monothalamids</taxon>
        <taxon>Reticulomyxidae</taxon>
        <taxon>Reticulomyxa</taxon>
    </lineage>
</organism>
<evidence type="ECO:0000313" key="2">
    <source>
        <dbReference type="EMBL" id="ETO17789.1"/>
    </source>
</evidence>
<reference evidence="2 3" key="1">
    <citation type="journal article" date="2013" name="Curr. Biol.">
        <title>The Genome of the Foraminiferan Reticulomyxa filosa.</title>
        <authorList>
            <person name="Glockner G."/>
            <person name="Hulsmann N."/>
            <person name="Schleicher M."/>
            <person name="Noegel A.A."/>
            <person name="Eichinger L."/>
            <person name="Gallinger C."/>
            <person name="Pawlowski J."/>
            <person name="Sierra R."/>
            <person name="Euteneuer U."/>
            <person name="Pillet L."/>
            <person name="Moustafa A."/>
            <person name="Platzer M."/>
            <person name="Groth M."/>
            <person name="Szafranski K."/>
            <person name="Schliwa M."/>
        </authorList>
    </citation>
    <scope>NUCLEOTIDE SEQUENCE [LARGE SCALE GENOMIC DNA]</scope>
</reference>
<evidence type="ECO:0000256" key="1">
    <source>
        <dbReference type="SAM" id="Coils"/>
    </source>
</evidence>
<dbReference type="Proteomes" id="UP000023152">
    <property type="component" value="Unassembled WGS sequence"/>
</dbReference>
<dbReference type="EMBL" id="ASPP01015985">
    <property type="protein sequence ID" value="ETO17789.1"/>
    <property type="molecule type" value="Genomic_DNA"/>
</dbReference>
<sequence length="349" mass="40763">MKELEHQKYQYEHDETEIRKETQQLKESLSRQESVFIGSLDTFAKVSFQKLDEIEKYYRQHIGELNRPLSQEQLATAMANRKDVFEKIKLALEQERQQALFVVSSIRNSPNPVAIAIAPAARSLNVANQANSANPKNKDLMDNEAIKQLDVENKLLKQVNEDLINKLNAFQNDFTEKKEKFQQKLHNYEQACQDLAQKLKDSAVACDEMQKKFDKAQKATVKHKHKKNKLKEQLKEVKEQVQNLQSVQVDIVNAKQTLKSSQQEWDTTLIIAYHYHRTILVVNFVIFDILKGQLESTIKKLEEETELLRKGKVEMVKQTMVEINNLRDYIKLLQKQLQTQFYSLIMNNT</sequence>
<accession>X6MVA8</accession>
<feature type="coiled-coil region" evidence="1">
    <location>
        <begin position="146"/>
        <end position="264"/>
    </location>
</feature>
<dbReference type="AlphaFoldDB" id="X6MVA8"/>
<protein>
    <submittedName>
        <fullName evidence="2">Uncharacterized protein</fullName>
    </submittedName>
</protein>
<keyword evidence="3" id="KW-1185">Reference proteome</keyword>
<comment type="caution">
    <text evidence="2">The sequence shown here is derived from an EMBL/GenBank/DDBJ whole genome shotgun (WGS) entry which is preliminary data.</text>
</comment>
<proteinExistence type="predicted"/>
<feature type="coiled-coil region" evidence="1">
    <location>
        <begin position="291"/>
        <end position="336"/>
    </location>
</feature>
<gene>
    <name evidence="2" type="ORF">RFI_19523</name>
</gene>
<evidence type="ECO:0000313" key="3">
    <source>
        <dbReference type="Proteomes" id="UP000023152"/>
    </source>
</evidence>
<keyword evidence="1" id="KW-0175">Coiled coil</keyword>
<name>X6MVA8_RETFI</name>